<sequence length="210" mass="21867">MLLDMPRLYLITPPISDFAAFAPLFDAALAASDIACVLLRTEARDDGDRKKIIRALAPMAQAHGAACLIVNDPQLAVRADADGVHMEATGERLKAALSALQPNRIVGAGGLTTRDAAMTAGEAGVDYLMFGGPDCAEPHASIVERVAWWAEIFNVPSVGYAHDLEGAPDLVRAGADFIALGDAVFADPRGAPAALRDAAAIVARVGEPAQ</sequence>
<accession>A0ABZ0HV53</accession>
<feature type="domain" description="Thiamine phosphate synthase/TenI" evidence="3">
    <location>
        <begin position="8"/>
        <end position="183"/>
    </location>
</feature>
<dbReference type="EMBL" id="CP136862">
    <property type="protein sequence ID" value="WOJ89776.1"/>
    <property type="molecule type" value="Genomic_DNA"/>
</dbReference>
<dbReference type="InterPro" id="IPR022998">
    <property type="entry name" value="ThiamineP_synth_TenI"/>
</dbReference>
<comment type="pathway">
    <text evidence="1">Cofactor biosynthesis; thiamine diphosphate biosynthesis.</text>
</comment>
<reference evidence="4 5" key="1">
    <citation type="submission" date="2023-10" db="EMBL/GenBank/DDBJ databases">
        <title>Novel methanotroph of the genus Methylocapsa from a subarctic wetland.</title>
        <authorList>
            <person name="Belova S.E."/>
            <person name="Oshkin I.Y."/>
            <person name="Miroshnikov K."/>
            <person name="Dedysh S.N."/>
        </authorList>
    </citation>
    <scope>NUCLEOTIDE SEQUENCE [LARGE SCALE GENOMIC DNA]</scope>
    <source>
        <strain evidence="4 5">RX1</strain>
    </source>
</reference>
<evidence type="ECO:0000256" key="1">
    <source>
        <dbReference type="ARBA" id="ARBA00004948"/>
    </source>
</evidence>
<dbReference type="PANTHER" id="PTHR20857">
    <property type="entry name" value="THIAMINE-PHOSPHATE PYROPHOSPHORYLASE"/>
    <property type="match status" value="1"/>
</dbReference>
<keyword evidence="2" id="KW-0784">Thiamine biosynthesis</keyword>
<gene>
    <name evidence="4" type="ORF">RZS28_00215</name>
</gene>
<dbReference type="InterPro" id="IPR036206">
    <property type="entry name" value="ThiamineP_synth_sf"/>
</dbReference>
<keyword evidence="5" id="KW-1185">Reference proteome</keyword>
<evidence type="ECO:0000259" key="3">
    <source>
        <dbReference type="Pfam" id="PF02581"/>
    </source>
</evidence>
<protein>
    <submittedName>
        <fullName evidence="4">Thiamine phosphate synthase</fullName>
    </submittedName>
</protein>
<evidence type="ECO:0000256" key="2">
    <source>
        <dbReference type="ARBA" id="ARBA00022977"/>
    </source>
</evidence>
<dbReference type="InterPro" id="IPR013785">
    <property type="entry name" value="Aldolase_TIM"/>
</dbReference>
<dbReference type="Proteomes" id="UP001626536">
    <property type="component" value="Chromosome"/>
</dbReference>
<dbReference type="PANTHER" id="PTHR20857:SF15">
    <property type="entry name" value="THIAMINE-PHOSPHATE SYNTHASE"/>
    <property type="match status" value="1"/>
</dbReference>
<evidence type="ECO:0000313" key="5">
    <source>
        <dbReference type="Proteomes" id="UP001626536"/>
    </source>
</evidence>
<organism evidence="4 5">
    <name type="scientific">Methylocapsa polymorpha</name>
    <dbReference type="NCBI Taxonomy" id="3080828"/>
    <lineage>
        <taxon>Bacteria</taxon>
        <taxon>Pseudomonadati</taxon>
        <taxon>Pseudomonadota</taxon>
        <taxon>Alphaproteobacteria</taxon>
        <taxon>Hyphomicrobiales</taxon>
        <taxon>Beijerinckiaceae</taxon>
        <taxon>Methylocapsa</taxon>
    </lineage>
</organism>
<evidence type="ECO:0000313" key="4">
    <source>
        <dbReference type="EMBL" id="WOJ89776.1"/>
    </source>
</evidence>
<dbReference type="SUPFAM" id="SSF51391">
    <property type="entry name" value="Thiamin phosphate synthase"/>
    <property type="match status" value="1"/>
</dbReference>
<dbReference type="Pfam" id="PF02581">
    <property type="entry name" value="TMP-TENI"/>
    <property type="match status" value="1"/>
</dbReference>
<dbReference type="CDD" id="cd00564">
    <property type="entry name" value="TMP_TenI"/>
    <property type="match status" value="1"/>
</dbReference>
<dbReference type="Gene3D" id="3.20.20.70">
    <property type="entry name" value="Aldolase class I"/>
    <property type="match status" value="1"/>
</dbReference>
<dbReference type="RefSeq" id="WP_407339222.1">
    <property type="nucleotide sequence ID" value="NZ_CP136862.1"/>
</dbReference>
<proteinExistence type="predicted"/>
<name>A0ABZ0HV53_9HYPH</name>